<evidence type="ECO:0000313" key="3">
    <source>
        <dbReference type="EMBL" id="PMD30601.1"/>
    </source>
</evidence>
<evidence type="ECO:0000256" key="1">
    <source>
        <dbReference type="SAM" id="MobiDB-lite"/>
    </source>
</evidence>
<dbReference type="Pfam" id="PF14420">
    <property type="entry name" value="Clr5"/>
    <property type="match status" value="1"/>
</dbReference>
<dbReference type="PANTHER" id="PTHR38788">
    <property type="entry name" value="CLR5 DOMAIN-CONTAINING PROTEIN"/>
    <property type="match status" value="1"/>
</dbReference>
<dbReference type="AlphaFoldDB" id="A0A2J6QWG8"/>
<dbReference type="PANTHER" id="PTHR38788:SF3">
    <property type="entry name" value="CLR5 DOMAIN-CONTAINING PROTEIN"/>
    <property type="match status" value="1"/>
</dbReference>
<keyword evidence="4" id="KW-1185">Reference proteome</keyword>
<dbReference type="OrthoDB" id="3521172at2759"/>
<reference evidence="3 4" key="1">
    <citation type="submission" date="2016-04" db="EMBL/GenBank/DDBJ databases">
        <title>A degradative enzymes factory behind the ericoid mycorrhizal symbiosis.</title>
        <authorList>
            <consortium name="DOE Joint Genome Institute"/>
            <person name="Martino E."/>
            <person name="Morin E."/>
            <person name="Grelet G."/>
            <person name="Kuo A."/>
            <person name="Kohler A."/>
            <person name="Daghino S."/>
            <person name="Barry K."/>
            <person name="Choi C."/>
            <person name="Cichocki N."/>
            <person name="Clum A."/>
            <person name="Copeland A."/>
            <person name="Hainaut M."/>
            <person name="Haridas S."/>
            <person name="Labutti K."/>
            <person name="Lindquist E."/>
            <person name="Lipzen A."/>
            <person name="Khouja H.-R."/>
            <person name="Murat C."/>
            <person name="Ohm R."/>
            <person name="Olson A."/>
            <person name="Spatafora J."/>
            <person name="Veneault-Fourrey C."/>
            <person name="Henrissat B."/>
            <person name="Grigoriev I."/>
            <person name="Martin F."/>
            <person name="Perotto S."/>
        </authorList>
    </citation>
    <scope>NUCLEOTIDE SEQUENCE [LARGE SCALE GENOMIC DNA]</scope>
    <source>
        <strain evidence="3 4">F</strain>
    </source>
</reference>
<dbReference type="SUPFAM" id="SSF48452">
    <property type="entry name" value="TPR-like"/>
    <property type="match status" value="1"/>
</dbReference>
<feature type="compositionally biased region" description="Basic and acidic residues" evidence="1">
    <location>
        <begin position="149"/>
        <end position="167"/>
    </location>
</feature>
<dbReference type="InterPro" id="IPR011990">
    <property type="entry name" value="TPR-like_helical_dom_sf"/>
</dbReference>
<dbReference type="STRING" id="1149755.A0A2J6QWG8"/>
<protein>
    <recommendedName>
        <fullName evidence="2">Clr5 domain-containing protein</fullName>
    </recommendedName>
</protein>
<evidence type="ECO:0000313" key="4">
    <source>
        <dbReference type="Proteomes" id="UP000235786"/>
    </source>
</evidence>
<gene>
    <name evidence="3" type="ORF">L207DRAFT_641537</name>
</gene>
<dbReference type="InterPro" id="IPR025676">
    <property type="entry name" value="Clr5_dom"/>
</dbReference>
<accession>A0A2J6QWG8</accession>
<dbReference type="EMBL" id="KZ613966">
    <property type="protein sequence ID" value="PMD30601.1"/>
    <property type="molecule type" value="Genomic_DNA"/>
</dbReference>
<name>A0A2J6QWG8_HYAVF</name>
<evidence type="ECO:0000259" key="2">
    <source>
        <dbReference type="Pfam" id="PF14420"/>
    </source>
</evidence>
<feature type="region of interest" description="Disordered" evidence="1">
    <location>
        <begin position="136"/>
        <end position="185"/>
    </location>
</feature>
<organism evidence="3 4">
    <name type="scientific">Hyaloscypha variabilis (strain UAMH 11265 / GT02V1 / F)</name>
    <name type="common">Meliniomyces variabilis</name>
    <dbReference type="NCBI Taxonomy" id="1149755"/>
    <lineage>
        <taxon>Eukaryota</taxon>
        <taxon>Fungi</taxon>
        <taxon>Dikarya</taxon>
        <taxon>Ascomycota</taxon>
        <taxon>Pezizomycotina</taxon>
        <taxon>Leotiomycetes</taxon>
        <taxon>Helotiales</taxon>
        <taxon>Hyaloscyphaceae</taxon>
        <taxon>Hyaloscypha</taxon>
        <taxon>Hyaloscypha variabilis</taxon>
    </lineage>
</organism>
<dbReference type="Gene3D" id="1.25.40.10">
    <property type="entry name" value="Tetratricopeptide repeat domain"/>
    <property type="match status" value="1"/>
</dbReference>
<proteinExistence type="predicted"/>
<sequence>MSLESTSHSMSNEGQISVNHGTQAMTKQQWDNLKPLIEQIYIEENRPFPYLAEVLRKDHGFEPKKRQFARKIDEWGFRKNISRGERRMILQRVLTHPSEEADDFRDRRLKARKLNNWRKRYRDELQLGTFALGSTRGRIQVTPTSDQTSIREENGNTDHSKGSRDDYPPELNEVREDDSDDISLPDVRQNTFDWSRLDDPGLPGLVPLLTALRLESAATDQSSPLDETEIKDPLCLRNSELQEISSNRPVSVIDSIDSCLLLYRPESEDKHETRNNSPQYPWRSIENVFWGTTTSPLNEIYVFPPSQAPRWTKNANVVNLWASLTEEASKLEMKLAKLEAHFGDHNSAVMAVMEQLSSIYRRLEEYRKAERLQRRLVDIYFQVLGPSNIRTLQAALCVIEILLEQGGFLKAKAESENLLSSILKLVEHDHPLAVSANYIYAIICSGSGRSDEAERYCRQHLQIMLSLHGPKAVPTIRAMTFLCSEIYKRAPKEAKILIRIASQLVVELPTVDETPCRVFRNIIMKLSSLGAHEESYQMATKLMINFLFHWAISIPRSGRRATDWLGV</sequence>
<feature type="domain" description="Clr5" evidence="2">
    <location>
        <begin position="27"/>
        <end position="79"/>
    </location>
</feature>
<dbReference type="Proteomes" id="UP000235786">
    <property type="component" value="Unassembled WGS sequence"/>
</dbReference>